<sequence length="258" mass="28577">MAQLGTLFGEEAEDGWWAEESQTVTVNGAGVPDPIAIRELQFHVVNAHKVWPFNERFMGWINRNQQYFQGKHILELGSGTGVLAIYMKKMGWDVTSSDYDDAEIEANIVFNATANHTSFPHIRYTWGTPLPESLSGGKFDLIVANDILLYVAQYDALMDSLKRLLWAATVPGQPRPMALFCWHRKAKGVRPFFEIAAERGFEVDHIDAHDKVWLIRAPPQPTPTAVALPVPTPEKDSTTPSPNPIAAAPAPTSTNPSS</sequence>
<reference evidence="2" key="1">
    <citation type="journal article" date="2022" name="bioRxiv">
        <title>Genomics of Preaxostyla Flagellates Illuminates Evolutionary Transitions and the Path Towards Mitochondrial Loss.</title>
        <authorList>
            <person name="Novak L.V.F."/>
            <person name="Treitli S.C."/>
            <person name="Pyrih J."/>
            <person name="Halakuc P."/>
            <person name="Pipaliya S.V."/>
            <person name="Vacek V."/>
            <person name="Brzon O."/>
            <person name="Soukal P."/>
            <person name="Eme L."/>
            <person name="Dacks J.B."/>
            <person name="Karnkowska A."/>
            <person name="Elias M."/>
            <person name="Hampl V."/>
        </authorList>
    </citation>
    <scope>NUCLEOTIDE SEQUENCE</scope>
    <source>
        <strain evidence="2">RCP-MX</strain>
    </source>
</reference>
<dbReference type="CDD" id="cd02440">
    <property type="entry name" value="AdoMet_MTases"/>
    <property type="match status" value="1"/>
</dbReference>
<proteinExistence type="predicted"/>
<evidence type="ECO:0000313" key="2">
    <source>
        <dbReference type="EMBL" id="KAJ4456850.1"/>
    </source>
</evidence>
<feature type="region of interest" description="Disordered" evidence="1">
    <location>
        <begin position="221"/>
        <end position="258"/>
    </location>
</feature>
<dbReference type="EMBL" id="JAPMOS010000059">
    <property type="protein sequence ID" value="KAJ4456850.1"/>
    <property type="molecule type" value="Genomic_DNA"/>
</dbReference>
<dbReference type="PANTHER" id="PTHR14614">
    <property type="entry name" value="HEPATOCELLULAR CARCINOMA-ASSOCIATED ANTIGEN"/>
    <property type="match status" value="1"/>
</dbReference>
<comment type="caution">
    <text evidence="2">The sequence shown here is derived from an EMBL/GenBank/DDBJ whole genome shotgun (WGS) entry which is preliminary data.</text>
</comment>
<evidence type="ECO:0000313" key="3">
    <source>
        <dbReference type="Proteomes" id="UP001141327"/>
    </source>
</evidence>
<feature type="compositionally biased region" description="Low complexity" evidence="1">
    <location>
        <begin position="238"/>
        <end position="258"/>
    </location>
</feature>
<protein>
    <submittedName>
        <fullName evidence="2">Uncharacterized protein</fullName>
    </submittedName>
</protein>
<dbReference type="InterPro" id="IPR029063">
    <property type="entry name" value="SAM-dependent_MTases_sf"/>
</dbReference>
<dbReference type="InterPro" id="IPR019410">
    <property type="entry name" value="Methyltransf_16"/>
</dbReference>
<evidence type="ECO:0000256" key="1">
    <source>
        <dbReference type="SAM" id="MobiDB-lite"/>
    </source>
</evidence>
<accession>A0ABQ8UC41</accession>
<gene>
    <name evidence="2" type="ORF">PAPYR_7777</name>
</gene>
<name>A0ABQ8UC41_9EUKA</name>
<keyword evidence="3" id="KW-1185">Reference proteome</keyword>
<dbReference type="Gene3D" id="3.40.50.150">
    <property type="entry name" value="Vaccinia Virus protein VP39"/>
    <property type="match status" value="1"/>
</dbReference>
<dbReference type="Proteomes" id="UP001141327">
    <property type="component" value="Unassembled WGS sequence"/>
</dbReference>
<organism evidence="2 3">
    <name type="scientific">Paratrimastix pyriformis</name>
    <dbReference type="NCBI Taxonomy" id="342808"/>
    <lineage>
        <taxon>Eukaryota</taxon>
        <taxon>Metamonada</taxon>
        <taxon>Preaxostyla</taxon>
        <taxon>Paratrimastigidae</taxon>
        <taxon>Paratrimastix</taxon>
    </lineage>
</organism>
<dbReference type="SUPFAM" id="SSF53335">
    <property type="entry name" value="S-adenosyl-L-methionine-dependent methyltransferases"/>
    <property type="match status" value="1"/>
</dbReference>
<dbReference type="Pfam" id="PF10294">
    <property type="entry name" value="Methyltransf_16"/>
    <property type="match status" value="1"/>
</dbReference>
<dbReference type="PANTHER" id="PTHR14614:SF97">
    <property type="entry name" value="S-ADENOSYL-L-METHIONINE-DEPENDENT METHYLTRANSFERASES SUPERFAMILY PROTEIN"/>
    <property type="match status" value="1"/>
</dbReference>